<dbReference type="PROSITE" id="PS51975">
    <property type="entry name" value="RNASE_H_2"/>
    <property type="match status" value="1"/>
</dbReference>
<evidence type="ECO:0000256" key="12">
    <source>
        <dbReference type="ARBA" id="ARBA00022801"/>
    </source>
</evidence>
<comment type="cofactor">
    <cofactor evidence="2">
        <name>Mg(2+)</name>
        <dbReference type="ChEBI" id="CHEBI:18420"/>
    </cofactor>
</comment>
<dbReference type="GO" id="GO:0005737">
    <property type="term" value="C:cytoplasm"/>
    <property type="evidence" value="ECO:0007669"/>
    <property type="project" value="UniProtKB-SubCell"/>
</dbReference>
<evidence type="ECO:0000313" key="18">
    <source>
        <dbReference type="EMBL" id="HIX48273.1"/>
    </source>
</evidence>
<dbReference type="Proteomes" id="UP000824243">
    <property type="component" value="Unassembled WGS sequence"/>
</dbReference>
<protein>
    <recommendedName>
        <fullName evidence="7 14">Ribonuclease HII</fullName>
        <shortName evidence="14">RNase HII</shortName>
        <ecNumber evidence="6 14">3.1.26.4</ecNumber>
    </recommendedName>
</protein>
<dbReference type="InterPro" id="IPR036397">
    <property type="entry name" value="RNaseH_sf"/>
</dbReference>
<comment type="caution">
    <text evidence="18">The sequence shown here is derived from an EMBL/GenBank/DDBJ whole genome shotgun (WGS) entry which is preliminary data.</text>
</comment>
<organism evidence="18 19">
    <name type="scientific">Candidatus Mediterraneibacter caccavium</name>
    <dbReference type="NCBI Taxonomy" id="2838661"/>
    <lineage>
        <taxon>Bacteria</taxon>
        <taxon>Bacillati</taxon>
        <taxon>Bacillota</taxon>
        <taxon>Clostridia</taxon>
        <taxon>Lachnospirales</taxon>
        <taxon>Lachnospiraceae</taxon>
        <taxon>Mediterraneibacter</taxon>
    </lineage>
</organism>
<evidence type="ECO:0000256" key="13">
    <source>
        <dbReference type="ARBA" id="ARBA00023211"/>
    </source>
</evidence>
<dbReference type="EC" id="3.1.26.4" evidence="6 14"/>
<dbReference type="HAMAP" id="MF_00052_B">
    <property type="entry name" value="RNase_HII_B"/>
    <property type="match status" value="1"/>
</dbReference>
<keyword evidence="10 14" id="KW-0479">Metal-binding</keyword>
<dbReference type="SUPFAM" id="SSF53098">
    <property type="entry name" value="Ribonuclease H-like"/>
    <property type="match status" value="1"/>
</dbReference>
<sequence length="259" mass="28553">MSKKSISQIKEEFEQADAAQLESLYEIYGSDERSGVQKLIGAYRKKAEAMQKERMRLEAMRSFEHKYSDKHGGTYSLICGIDEAGRGPLAGPVVAGAVILPDDCEILYLNDSKKLSPAKRELLYDEIMEKAEAVGVGMASPARIDEINILQATYEAMREAVSNLGVSPQLLLNDAVTIPDVSIPQVPIIKGDAKSVSIAAASIIAKVTRDRLMVQYDEILPGYGFAQHKGYGSKEHIEAIRRLGPTPIHRQTFIKNFLV</sequence>
<evidence type="ECO:0000259" key="17">
    <source>
        <dbReference type="PROSITE" id="PS51975"/>
    </source>
</evidence>
<dbReference type="Gene3D" id="3.30.420.10">
    <property type="entry name" value="Ribonuclease H-like superfamily/Ribonuclease H"/>
    <property type="match status" value="1"/>
</dbReference>
<dbReference type="GO" id="GO:0006298">
    <property type="term" value="P:mismatch repair"/>
    <property type="evidence" value="ECO:0007669"/>
    <property type="project" value="TreeGrafter"/>
</dbReference>
<keyword evidence="13 14" id="KW-0464">Manganese</keyword>
<dbReference type="GO" id="GO:0003723">
    <property type="term" value="F:RNA binding"/>
    <property type="evidence" value="ECO:0007669"/>
    <property type="project" value="UniProtKB-UniRule"/>
</dbReference>
<comment type="subcellular location">
    <subcellularLocation>
        <location evidence="4 14">Cytoplasm</location>
    </subcellularLocation>
</comment>
<evidence type="ECO:0000256" key="14">
    <source>
        <dbReference type="HAMAP-Rule" id="MF_00052"/>
    </source>
</evidence>
<evidence type="ECO:0000313" key="19">
    <source>
        <dbReference type="Proteomes" id="UP000824243"/>
    </source>
</evidence>
<keyword evidence="9 14" id="KW-0540">Nuclease</keyword>
<feature type="binding site" evidence="14 15">
    <location>
        <position position="174"/>
    </location>
    <ligand>
        <name>a divalent metal cation</name>
        <dbReference type="ChEBI" id="CHEBI:60240"/>
    </ligand>
</feature>
<evidence type="ECO:0000256" key="3">
    <source>
        <dbReference type="ARBA" id="ARBA00004065"/>
    </source>
</evidence>
<dbReference type="PANTHER" id="PTHR10954:SF18">
    <property type="entry name" value="RIBONUCLEASE HII"/>
    <property type="match status" value="1"/>
</dbReference>
<accession>A0A9D1VWT4</accession>
<evidence type="ECO:0000256" key="11">
    <source>
        <dbReference type="ARBA" id="ARBA00022759"/>
    </source>
</evidence>
<comment type="catalytic activity">
    <reaction evidence="1 14 15 16">
        <text>Endonucleolytic cleavage to 5'-phosphomonoester.</text>
        <dbReference type="EC" id="3.1.26.4"/>
    </reaction>
</comment>
<dbReference type="GO" id="GO:0004523">
    <property type="term" value="F:RNA-DNA hybrid ribonuclease activity"/>
    <property type="evidence" value="ECO:0007669"/>
    <property type="project" value="UniProtKB-UniRule"/>
</dbReference>
<dbReference type="InterPro" id="IPR022898">
    <property type="entry name" value="RNase_HII"/>
</dbReference>
<evidence type="ECO:0000256" key="15">
    <source>
        <dbReference type="PROSITE-ProRule" id="PRU01319"/>
    </source>
</evidence>
<keyword evidence="8 14" id="KW-0963">Cytoplasm</keyword>
<dbReference type="EMBL" id="DXFA01000085">
    <property type="protein sequence ID" value="HIX48273.1"/>
    <property type="molecule type" value="Genomic_DNA"/>
</dbReference>
<dbReference type="GO" id="GO:0032299">
    <property type="term" value="C:ribonuclease H2 complex"/>
    <property type="evidence" value="ECO:0007669"/>
    <property type="project" value="TreeGrafter"/>
</dbReference>
<evidence type="ECO:0000256" key="7">
    <source>
        <dbReference type="ARBA" id="ARBA00019179"/>
    </source>
</evidence>
<feature type="binding site" evidence="14 15">
    <location>
        <position position="82"/>
    </location>
    <ligand>
        <name>a divalent metal cation</name>
        <dbReference type="ChEBI" id="CHEBI:60240"/>
    </ligand>
</feature>
<proteinExistence type="inferred from homology"/>
<dbReference type="PANTHER" id="PTHR10954">
    <property type="entry name" value="RIBONUCLEASE H2 SUBUNIT A"/>
    <property type="match status" value="1"/>
</dbReference>
<evidence type="ECO:0000256" key="1">
    <source>
        <dbReference type="ARBA" id="ARBA00000077"/>
    </source>
</evidence>
<keyword evidence="11 14" id="KW-0255">Endonuclease</keyword>
<dbReference type="GO" id="GO:0030145">
    <property type="term" value="F:manganese ion binding"/>
    <property type="evidence" value="ECO:0007669"/>
    <property type="project" value="UniProtKB-UniRule"/>
</dbReference>
<comment type="similarity">
    <text evidence="5 14 16">Belongs to the RNase HII family.</text>
</comment>
<comment type="cofactor">
    <cofactor evidence="14 15">
        <name>Mn(2+)</name>
        <dbReference type="ChEBI" id="CHEBI:29035"/>
    </cofactor>
    <cofactor evidence="14 15">
        <name>Mg(2+)</name>
        <dbReference type="ChEBI" id="CHEBI:18420"/>
    </cofactor>
    <text evidence="14 15">Manganese or magnesium. Binds 1 divalent metal ion per monomer in the absence of substrate. May bind a second metal ion after substrate binding.</text>
</comment>
<dbReference type="FunFam" id="3.30.420.10:FF:000006">
    <property type="entry name" value="Ribonuclease HII"/>
    <property type="match status" value="1"/>
</dbReference>
<evidence type="ECO:0000256" key="6">
    <source>
        <dbReference type="ARBA" id="ARBA00012180"/>
    </source>
</evidence>
<evidence type="ECO:0000256" key="16">
    <source>
        <dbReference type="RuleBase" id="RU003515"/>
    </source>
</evidence>
<dbReference type="GO" id="GO:0043137">
    <property type="term" value="P:DNA replication, removal of RNA primer"/>
    <property type="evidence" value="ECO:0007669"/>
    <property type="project" value="TreeGrafter"/>
</dbReference>
<reference evidence="18" key="2">
    <citation type="submission" date="2021-04" db="EMBL/GenBank/DDBJ databases">
        <authorList>
            <person name="Gilroy R."/>
        </authorList>
    </citation>
    <scope>NUCLEOTIDE SEQUENCE</scope>
    <source>
        <strain evidence="18">ChiSjej5B23-15282</strain>
    </source>
</reference>
<dbReference type="NCBIfam" id="NF000594">
    <property type="entry name" value="PRK00015.1-1"/>
    <property type="match status" value="1"/>
</dbReference>
<dbReference type="AlphaFoldDB" id="A0A9D1VWT4"/>
<dbReference type="InterPro" id="IPR001352">
    <property type="entry name" value="RNase_HII/HIII"/>
</dbReference>
<dbReference type="NCBIfam" id="NF000595">
    <property type="entry name" value="PRK00015.1-3"/>
    <property type="match status" value="1"/>
</dbReference>
<reference evidence="18" key="1">
    <citation type="journal article" date="2021" name="PeerJ">
        <title>Extensive microbial diversity within the chicken gut microbiome revealed by metagenomics and culture.</title>
        <authorList>
            <person name="Gilroy R."/>
            <person name="Ravi A."/>
            <person name="Getino M."/>
            <person name="Pursley I."/>
            <person name="Horton D.L."/>
            <person name="Alikhan N.F."/>
            <person name="Baker D."/>
            <person name="Gharbi K."/>
            <person name="Hall N."/>
            <person name="Watson M."/>
            <person name="Adriaenssens E.M."/>
            <person name="Foster-Nyarko E."/>
            <person name="Jarju S."/>
            <person name="Secka A."/>
            <person name="Antonio M."/>
            <person name="Oren A."/>
            <person name="Chaudhuri R.R."/>
            <person name="La Ragione R."/>
            <person name="Hildebrand F."/>
            <person name="Pallen M.J."/>
        </authorList>
    </citation>
    <scope>NUCLEOTIDE SEQUENCE</scope>
    <source>
        <strain evidence="18">ChiSjej5B23-15282</strain>
    </source>
</reference>
<evidence type="ECO:0000256" key="2">
    <source>
        <dbReference type="ARBA" id="ARBA00001946"/>
    </source>
</evidence>
<dbReference type="InterPro" id="IPR024567">
    <property type="entry name" value="RNase_HII/HIII_dom"/>
</dbReference>
<keyword evidence="12 14" id="KW-0378">Hydrolase</keyword>
<dbReference type="CDD" id="cd07182">
    <property type="entry name" value="RNase_HII_bacteria_HII_like"/>
    <property type="match status" value="1"/>
</dbReference>
<comment type="function">
    <text evidence="3 14 16">Endonuclease that specifically degrades the RNA of RNA-DNA hybrids.</text>
</comment>
<gene>
    <name evidence="14" type="primary">rnhB</name>
    <name evidence="18" type="ORF">H9981_04580</name>
</gene>
<evidence type="ECO:0000256" key="9">
    <source>
        <dbReference type="ARBA" id="ARBA00022722"/>
    </source>
</evidence>
<name>A0A9D1VWT4_9FIRM</name>
<evidence type="ECO:0000256" key="5">
    <source>
        <dbReference type="ARBA" id="ARBA00007383"/>
    </source>
</evidence>
<dbReference type="Pfam" id="PF01351">
    <property type="entry name" value="RNase_HII"/>
    <property type="match status" value="1"/>
</dbReference>
<evidence type="ECO:0000256" key="8">
    <source>
        <dbReference type="ARBA" id="ARBA00022490"/>
    </source>
</evidence>
<dbReference type="InterPro" id="IPR012337">
    <property type="entry name" value="RNaseH-like_sf"/>
</dbReference>
<evidence type="ECO:0000256" key="4">
    <source>
        <dbReference type="ARBA" id="ARBA00004496"/>
    </source>
</evidence>
<evidence type="ECO:0000256" key="10">
    <source>
        <dbReference type="ARBA" id="ARBA00022723"/>
    </source>
</evidence>
<feature type="binding site" evidence="14 15">
    <location>
        <position position="83"/>
    </location>
    <ligand>
        <name>a divalent metal cation</name>
        <dbReference type="ChEBI" id="CHEBI:60240"/>
    </ligand>
</feature>
<feature type="domain" description="RNase H type-2" evidence="17">
    <location>
        <begin position="76"/>
        <end position="259"/>
    </location>
</feature>